<reference evidence="4 5" key="1">
    <citation type="submission" date="2020-08" db="EMBL/GenBank/DDBJ databases">
        <title>Genomic Encyclopedia of Type Strains, Phase III (KMG-III): the genomes of soil and plant-associated and newly described type strains.</title>
        <authorList>
            <person name="Whitman W."/>
        </authorList>
    </citation>
    <scope>NUCLEOTIDE SEQUENCE [LARGE SCALE GENOMIC DNA]</scope>
    <source>
        <strain evidence="4 5">CECT 8234</strain>
    </source>
</reference>
<gene>
    <name evidence="4" type="ORF">FHS16_001996</name>
</gene>
<dbReference type="PANTHER" id="PTHR43877:SF2">
    <property type="entry name" value="AMINOALKYLPHOSPHONATE N-ACETYLTRANSFERASE-RELATED"/>
    <property type="match status" value="1"/>
</dbReference>
<feature type="domain" description="N-acetyltransferase" evidence="3">
    <location>
        <begin position="4"/>
        <end position="152"/>
    </location>
</feature>
<comment type="caution">
    <text evidence="4">The sequence shown here is derived from an EMBL/GenBank/DDBJ whole genome shotgun (WGS) entry which is preliminary data.</text>
</comment>
<dbReference type="EMBL" id="JACHXW010000005">
    <property type="protein sequence ID" value="MBB3151950.1"/>
    <property type="molecule type" value="Genomic_DNA"/>
</dbReference>
<dbReference type="RefSeq" id="WP_183561450.1">
    <property type="nucleotide sequence ID" value="NZ_CBCSLB010000003.1"/>
</dbReference>
<dbReference type="GO" id="GO:0016747">
    <property type="term" value="F:acyltransferase activity, transferring groups other than amino-acyl groups"/>
    <property type="evidence" value="ECO:0007669"/>
    <property type="project" value="InterPro"/>
</dbReference>
<dbReference type="InterPro" id="IPR016181">
    <property type="entry name" value="Acyl_CoA_acyltransferase"/>
</dbReference>
<dbReference type="SUPFAM" id="SSF55729">
    <property type="entry name" value="Acyl-CoA N-acyltransferases (Nat)"/>
    <property type="match status" value="1"/>
</dbReference>
<dbReference type="AlphaFoldDB" id="A0A7W5C736"/>
<keyword evidence="2" id="KW-0012">Acyltransferase</keyword>
<dbReference type="InterPro" id="IPR000182">
    <property type="entry name" value="GNAT_dom"/>
</dbReference>
<dbReference type="Pfam" id="PF00583">
    <property type="entry name" value="Acetyltransf_1"/>
    <property type="match status" value="1"/>
</dbReference>
<dbReference type="PANTHER" id="PTHR43877">
    <property type="entry name" value="AMINOALKYLPHOSPHONATE N-ACETYLTRANSFERASE-RELATED-RELATED"/>
    <property type="match status" value="1"/>
</dbReference>
<dbReference type="CDD" id="cd04301">
    <property type="entry name" value="NAT_SF"/>
    <property type="match status" value="1"/>
</dbReference>
<proteinExistence type="predicted"/>
<evidence type="ECO:0000313" key="4">
    <source>
        <dbReference type="EMBL" id="MBB3151950.1"/>
    </source>
</evidence>
<dbReference type="PROSITE" id="PS51186">
    <property type="entry name" value="GNAT"/>
    <property type="match status" value="1"/>
</dbReference>
<keyword evidence="1 4" id="KW-0808">Transferase</keyword>
<protein>
    <submittedName>
        <fullName evidence="4">GNAT superfamily N-acetyltransferase</fullName>
    </submittedName>
</protein>
<organism evidence="4 5">
    <name type="scientific">Paenibacillus endophyticus</name>
    <dbReference type="NCBI Taxonomy" id="1294268"/>
    <lineage>
        <taxon>Bacteria</taxon>
        <taxon>Bacillati</taxon>
        <taxon>Bacillota</taxon>
        <taxon>Bacilli</taxon>
        <taxon>Bacillales</taxon>
        <taxon>Paenibacillaceae</taxon>
        <taxon>Paenibacillus</taxon>
    </lineage>
</organism>
<evidence type="ECO:0000259" key="3">
    <source>
        <dbReference type="PROSITE" id="PS51186"/>
    </source>
</evidence>
<name>A0A7W5C736_9BACL</name>
<dbReference type="InterPro" id="IPR050832">
    <property type="entry name" value="Bact_Acetyltransf"/>
</dbReference>
<dbReference type="Proteomes" id="UP000518605">
    <property type="component" value="Unassembled WGS sequence"/>
</dbReference>
<dbReference type="Gene3D" id="3.40.630.30">
    <property type="match status" value="1"/>
</dbReference>
<evidence type="ECO:0000256" key="2">
    <source>
        <dbReference type="ARBA" id="ARBA00023315"/>
    </source>
</evidence>
<sequence>MEGLALRNVSPDHVDLQKLIRHLDQDLLQRYPQEEIFGLDFSDENISEVSFLVAYWNGIPVGCGAIKPYDKHSTELKRFFVEEPYRNKGIARELLTELEMRAKSMNFRSMKLEAGEAQPEALGFYRKHGYEAIDRFGPYQDNESSVCLEKQL</sequence>
<keyword evidence="5" id="KW-1185">Reference proteome</keyword>
<evidence type="ECO:0000256" key="1">
    <source>
        <dbReference type="ARBA" id="ARBA00022679"/>
    </source>
</evidence>
<evidence type="ECO:0000313" key="5">
    <source>
        <dbReference type="Proteomes" id="UP000518605"/>
    </source>
</evidence>
<accession>A0A7W5C736</accession>